<dbReference type="InterPro" id="IPR036770">
    <property type="entry name" value="Ankyrin_rpt-contain_sf"/>
</dbReference>
<dbReference type="PROSITE" id="PS50088">
    <property type="entry name" value="ANK_REPEAT"/>
    <property type="match status" value="1"/>
</dbReference>
<keyword evidence="1" id="KW-0677">Repeat</keyword>
<accession>A7S3S7</accession>
<dbReference type="EMBL" id="DS469574">
    <property type="protein sequence ID" value="EDO41693.1"/>
    <property type="molecule type" value="Genomic_DNA"/>
</dbReference>
<keyword evidence="5" id="KW-1185">Reference proteome</keyword>
<dbReference type="STRING" id="45351.A7S3S7"/>
<proteinExistence type="predicted"/>
<dbReference type="Proteomes" id="UP000001593">
    <property type="component" value="Unassembled WGS sequence"/>
</dbReference>
<feature type="non-terminal residue" evidence="4">
    <location>
        <position position="1"/>
    </location>
</feature>
<dbReference type="SUPFAM" id="SSF48403">
    <property type="entry name" value="Ankyrin repeat"/>
    <property type="match status" value="1"/>
</dbReference>
<sequence>ADVDRQTSNNDHSVLSLACAGGHLAVVELLLAHGANPYHKLKDGSNMVIEAAKGGHAAVICYLLENP</sequence>
<protein>
    <submittedName>
        <fullName evidence="4">Uncharacterized protein</fullName>
    </submittedName>
</protein>
<dbReference type="AlphaFoldDB" id="A7S3S7"/>
<evidence type="ECO:0000256" key="2">
    <source>
        <dbReference type="ARBA" id="ARBA00023043"/>
    </source>
</evidence>
<dbReference type="HOGENOM" id="CLU_000134_45_9_1"/>
<dbReference type="Gene3D" id="1.25.40.20">
    <property type="entry name" value="Ankyrin repeat-containing domain"/>
    <property type="match status" value="1"/>
</dbReference>
<evidence type="ECO:0000313" key="4">
    <source>
        <dbReference type="EMBL" id="EDO41693.1"/>
    </source>
</evidence>
<evidence type="ECO:0000256" key="3">
    <source>
        <dbReference type="PROSITE-ProRule" id="PRU00023"/>
    </source>
</evidence>
<dbReference type="eggNOG" id="KOG0504">
    <property type="taxonomic scope" value="Eukaryota"/>
</dbReference>
<evidence type="ECO:0000313" key="5">
    <source>
        <dbReference type="Proteomes" id="UP000001593"/>
    </source>
</evidence>
<dbReference type="InterPro" id="IPR002110">
    <property type="entry name" value="Ankyrin_rpt"/>
</dbReference>
<dbReference type="Pfam" id="PF12796">
    <property type="entry name" value="Ank_2"/>
    <property type="match status" value="1"/>
</dbReference>
<dbReference type="InterPro" id="IPR051631">
    <property type="entry name" value="Ankyrin-KH/SAM_domain"/>
</dbReference>
<dbReference type="PROSITE" id="PS50297">
    <property type="entry name" value="ANK_REP_REGION"/>
    <property type="match status" value="1"/>
</dbReference>
<reference evidence="4 5" key="1">
    <citation type="journal article" date="2007" name="Science">
        <title>Sea anemone genome reveals ancestral eumetazoan gene repertoire and genomic organization.</title>
        <authorList>
            <person name="Putnam N.H."/>
            <person name="Srivastava M."/>
            <person name="Hellsten U."/>
            <person name="Dirks B."/>
            <person name="Chapman J."/>
            <person name="Salamov A."/>
            <person name="Terry A."/>
            <person name="Shapiro H."/>
            <person name="Lindquist E."/>
            <person name="Kapitonov V.V."/>
            <person name="Jurka J."/>
            <person name="Genikhovich G."/>
            <person name="Grigoriev I.V."/>
            <person name="Lucas S.M."/>
            <person name="Steele R.E."/>
            <person name="Finnerty J.R."/>
            <person name="Technau U."/>
            <person name="Martindale M.Q."/>
            <person name="Rokhsar D.S."/>
        </authorList>
    </citation>
    <scope>NUCLEOTIDE SEQUENCE [LARGE SCALE GENOMIC DNA]</scope>
    <source>
        <strain evidence="5">CH2 X CH6</strain>
    </source>
</reference>
<dbReference type="PANTHER" id="PTHR23206">
    <property type="entry name" value="MASK PROTEIN"/>
    <property type="match status" value="1"/>
</dbReference>
<gene>
    <name evidence="4" type="ORF">NEMVEDRAFT_v1g103261</name>
</gene>
<feature type="non-terminal residue" evidence="4">
    <location>
        <position position="67"/>
    </location>
</feature>
<name>A7S3S7_NEMVE</name>
<dbReference type="PhylomeDB" id="A7S3S7"/>
<keyword evidence="2 3" id="KW-0040">ANK repeat</keyword>
<evidence type="ECO:0000256" key="1">
    <source>
        <dbReference type="ARBA" id="ARBA00022737"/>
    </source>
</evidence>
<dbReference type="PANTHER" id="PTHR23206:SF1">
    <property type="entry name" value="ANKYRIN REPEAT DOMAIN-CONTAINING PROTEIN 17"/>
    <property type="match status" value="1"/>
</dbReference>
<feature type="repeat" description="ANK" evidence="3">
    <location>
        <begin position="10"/>
        <end position="36"/>
    </location>
</feature>
<organism evidence="4 5">
    <name type="scientific">Nematostella vectensis</name>
    <name type="common">Starlet sea anemone</name>
    <dbReference type="NCBI Taxonomy" id="45351"/>
    <lineage>
        <taxon>Eukaryota</taxon>
        <taxon>Metazoa</taxon>
        <taxon>Cnidaria</taxon>
        <taxon>Anthozoa</taxon>
        <taxon>Hexacorallia</taxon>
        <taxon>Actiniaria</taxon>
        <taxon>Edwardsiidae</taxon>
        <taxon>Nematostella</taxon>
    </lineage>
</organism>
<dbReference type="InParanoid" id="A7S3S7"/>